<dbReference type="AlphaFoldDB" id="A0A5N5G0K5"/>
<evidence type="ECO:0000313" key="1">
    <source>
        <dbReference type="EMBL" id="KAB2608906.1"/>
    </source>
</evidence>
<reference evidence="2" key="2">
    <citation type="submission" date="2019-10" db="EMBL/GenBank/DDBJ databases">
        <title>A de novo genome assembly of a pear dwarfing rootstock.</title>
        <authorList>
            <person name="Wang F."/>
            <person name="Wang J."/>
            <person name="Li S."/>
            <person name="Zhang Y."/>
            <person name="Fang M."/>
            <person name="Ma L."/>
            <person name="Zhao Y."/>
            <person name="Jiang S."/>
        </authorList>
    </citation>
    <scope>NUCLEOTIDE SEQUENCE [LARGE SCALE GENOMIC DNA]</scope>
</reference>
<organism evidence="1 2">
    <name type="scientific">Pyrus ussuriensis x Pyrus communis</name>
    <dbReference type="NCBI Taxonomy" id="2448454"/>
    <lineage>
        <taxon>Eukaryota</taxon>
        <taxon>Viridiplantae</taxon>
        <taxon>Streptophyta</taxon>
        <taxon>Embryophyta</taxon>
        <taxon>Tracheophyta</taxon>
        <taxon>Spermatophyta</taxon>
        <taxon>Magnoliopsida</taxon>
        <taxon>eudicotyledons</taxon>
        <taxon>Gunneridae</taxon>
        <taxon>Pentapetalae</taxon>
        <taxon>rosids</taxon>
        <taxon>fabids</taxon>
        <taxon>Rosales</taxon>
        <taxon>Rosaceae</taxon>
        <taxon>Amygdaloideae</taxon>
        <taxon>Maleae</taxon>
        <taxon>Pyrus</taxon>
    </lineage>
</organism>
<comment type="caution">
    <text evidence="1">The sequence shown here is derived from an EMBL/GenBank/DDBJ whole genome shotgun (WGS) entry which is preliminary data.</text>
</comment>
<reference evidence="1 2" key="1">
    <citation type="submission" date="2019-09" db="EMBL/GenBank/DDBJ databases">
        <authorList>
            <person name="Ou C."/>
        </authorList>
    </citation>
    <scope>NUCLEOTIDE SEQUENCE [LARGE SCALE GENOMIC DNA]</scope>
    <source>
        <strain evidence="1">S2</strain>
        <tissue evidence="1">Leaf</tissue>
    </source>
</reference>
<gene>
    <name evidence="1" type="ORF">D8674_012074</name>
</gene>
<name>A0A5N5G0K5_9ROSA</name>
<dbReference type="Proteomes" id="UP000327157">
    <property type="component" value="Chromosome 14"/>
</dbReference>
<evidence type="ECO:0000313" key="2">
    <source>
        <dbReference type="Proteomes" id="UP000327157"/>
    </source>
</evidence>
<protein>
    <submittedName>
        <fullName evidence="1">Uncharacterized protein</fullName>
    </submittedName>
</protein>
<reference evidence="1 2" key="3">
    <citation type="submission" date="2019-11" db="EMBL/GenBank/DDBJ databases">
        <title>A de novo genome assembly of a pear dwarfing rootstock.</title>
        <authorList>
            <person name="Wang F."/>
            <person name="Wang J."/>
            <person name="Li S."/>
            <person name="Zhang Y."/>
            <person name="Fang M."/>
            <person name="Ma L."/>
            <person name="Zhao Y."/>
            <person name="Jiang S."/>
        </authorList>
    </citation>
    <scope>NUCLEOTIDE SEQUENCE [LARGE SCALE GENOMIC DNA]</scope>
    <source>
        <strain evidence="1">S2</strain>
        <tissue evidence="1">Leaf</tissue>
    </source>
</reference>
<keyword evidence="2" id="KW-1185">Reference proteome</keyword>
<accession>A0A5N5G0K5</accession>
<sequence>MCISRTNRDLDESASVHRTLGCLQDFDGGGLQKSGIAIMVKPRSRRCLIWTRQPDLQLEGKLKSEPSSICCLTNLDLNPLLTHMLETCLLRELKKVFIV</sequence>
<proteinExistence type="predicted"/>
<dbReference type="EMBL" id="SMOL01000553">
    <property type="protein sequence ID" value="KAB2608906.1"/>
    <property type="molecule type" value="Genomic_DNA"/>
</dbReference>